<reference evidence="1 2" key="1">
    <citation type="submission" date="2019-09" db="EMBL/GenBank/DDBJ databases">
        <title>Draft genome sequencing and comparative genomics of hatchery-associated Vibrios.</title>
        <authorList>
            <person name="Kehlet-Delgado H."/>
            <person name="Mueller R.S."/>
        </authorList>
    </citation>
    <scope>NUCLEOTIDE SEQUENCE [LARGE SCALE GENOMIC DNA]</scope>
    <source>
        <strain evidence="1 2">09-121-3</strain>
    </source>
</reference>
<name>A0AAP6ZTH3_9VIBR</name>
<accession>A0AAP6ZTH3</accession>
<protein>
    <submittedName>
        <fullName evidence="1">Transporter substrate-binding domain-containing protein</fullName>
    </submittedName>
</protein>
<dbReference type="PANTHER" id="PTHR38834:SF3">
    <property type="entry name" value="SOLUTE-BINDING PROTEIN FAMILY 3_N-TERMINAL DOMAIN-CONTAINING PROTEIN"/>
    <property type="match status" value="1"/>
</dbReference>
<sequence>MSLYTSRSITRACALLFGLLIVFSAHGVAKPSPLHFAIGEWPPYTTSETPNGGLLEPIITSIFEPAGYQVHFHYFPWVRSLKLVTRGKYHATFPWYISEIQADSLLISSSPLNQTKTVFFHHKQVPFRWRSFADLMAFRIGSVDGYTVTRLLTRHQVPTLPSMEQSENFQKLYHGRVDAIAAEERVGEYWVNHVSAHQHHHILIDPNPVLMEPMHVLFHHDALGEELNAVFEAGLQRLKASGCYTALLNQRSCQAPTP</sequence>
<comment type="caution">
    <text evidence="1">The sequence shown here is derived from an EMBL/GenBank/DDBJ whole genome shotgun (WGS) entry which is preliminary data.</text>
</comment>
<dbReference type="Gene3D" id="3.40.190.10">
    <property type="entry name" value="Periplasmic binding protein-like II"/>
    <property type="match status" value="2"/>
</dbReference>
<dbReference type="SUPFAM" id="SSF53850">
    <property type="entry name" value="Periplasmic binding protein-like II"/>
    <property type="match status" value="1"/>
</dbReference>
<dbReference type="PANTHER" id="PTHR38834">
    <property type="entry name" value="PERIPLASMIC SUBSTRATE BINDING PROTEIN FAMILY 3"/>
    <property type="match status" value="1"/>
</dbReference>
<evidence type="ECO:0000313" key="1">
    <source>
        <dbReference type="EMBL" id="NOJ24228.1"/>
    </source>
</evidence>
<organism evidence="1 2">
    <name type="scientific">Vibrio coralliilyticus</name>
    <dbReference type="NCBI Taxonomy" id="190893"/>
    <lineage>
        <taxon>Bacteria</taxon>
        <taxon>Pseudomonadati</taxon>
        <taxon>Pseudomonadota</taxon>
        <taxon>Gammaproteobacteria</taxon>
        <taxon>Vibrionales</taxon>
        <taxon>Vibrionaceae</taxon>
        <taxon>Vibrio</taxon>
    </lineage>
</organism>
<dbReference type="AlphaFoldDB" id="A0AAP6ZTH3"/>
<dbReference type="RefSeq" id="WP_021457913.1">
    <property type="nucleotide sequence ID" value="NZ_CP063053.1"/>
</dbReference>
<dbReference type="EMBL" id="VTXP01000008">
    <property type="protein sequence ID" value="NOJ24228.1"/>
    <property type="molecule type" value="Genomic_DNA"/>
</dbReference>
<proteinExistence type="predicted"/>
<gene>
    <name evidence="1" type="ORF">F0238_15950</name>
</gene>
<dbReference type="Proteomes" id="UP000576645">
    <property type="component" value="Unassembled WGS sequence"/>
</dbReference>
<evidence type="ECO:0000313" key="2">
    <source>
        <dbReference type="Proteomes" id="UP000576645"/>
    </source>
</evidence>